<feature type="domain" description="Tyr recombinase" evidence="12">
    <location>
        <begin position="109"/>
        <end position="294"/>
    </location>
</feature>
<dbReference type="InterPro" id="IPR013762">
    <property type="entry name" value="Integrase-like_cat_sf"/>
</dbReference>
<dbReference type="PANTHER" id="PTHR30349">
    <property type="entry name" value="PHAGE INTEGRASE-RELATED"/>
    <property type="match status" value="1"/>
</dbReference>
<evidence type="ECO:0000256" key="5">
    <source>
        <dbReference type="ARBA" id="ARBA00022829"/>
    </source>
</evidence>
<protein>
    <recommendedName>
        <fullName evidence="10 11">Tyrosine recombinase XerC</fullName>
    </recommendedName>
</protein>
<keyword evidence="8 10" id="KW-0233">DNA recombination</keyword>
<dbReference type="InterPro" id="IPR004107">
    <property type="entry name" value="Integrase_SAM-like_N"/>
</dbReference>
<dbReference type="PROSITE" id="PS51898">
    <property type="entry name" value="TYR_RECOMBINASE"/>
    <property type="match status" value="1"/>
</dbReference>
<dbReference type="NCBIfam" id="NF001399">
    <property type="entry name" value="PRK00283.1"/>
    <property type="match status" value="1"/>
</dbReference>
<keyword evidence="15" id="KW-1185">Reference proteome</keyword>
<evidence type="ECO:0000256" key="11">
    <source>
        <dbReference type="NCBIfam" id="TIGR02224"/>
    </source>
</evidence>
<accession>A0ABQ1P3J7</accession>
<evidence type="ECO:0000259" key="13">
    <source>
        <dbReference type="PROSITE" id="PS51900"/>
    </source>
</evidence>
<dbReference type="NCBIfam" id="TIGR02224">
    <property type="entry name" value="recomb_XerC"/>
    <property type="match status" value="1"/>
</dbReference>
<dbReference type="Pfam" id="PF02899">
    <property type="entry name" value="Phage_int_SAM_1"/>
    <property type="match status" value="1"/>
</dbReference>
<evidence type="ECO:0000256" key="6">
    <source>
        <dbReference type="ARBA" id="ARBA00022908"/>
    </source>
</evidence>
<evidence type="ECO:0000313" key="14">
    <source>
        <dbReference type="EMBL" id="GGC90462.1"/>
    </source>
</evidence>
<evidence type="ECO:0000259" key="12">
    <source>
        <dbReference type="PROSITE" id="PS51898"/>
    </source>
</evidence>
<feature type="active site" evidence="10">
    <location>
        <position position="149"/>
    </location>
</feature>
<dbReference type="NCBIfam" id="NF040815">
    <property type="entry name" value="recomb_XerA_Arch"/>
    <property type="match status" value="1"/>
</dbReference>
<dbReference type="Gene3D" id="1.10.443.10">
    <property type="entry name" value="Intergrase catalytic core"/>
    <property type="match status" value="1"/>
</dbReference>
<keyword evidence="5 10" id="KW-0159">Chromosome partition</keyword>
<dbReference type="Pfam" id="PF00589">
    <property type="entry name" value="Phage_integrase"/>
    <property type="match status" value="1"/>
</dbReference>
<sequence length="302" mass="34954">MDDLQTEKLLFLEYLQIEKNASSLTIQHYEKDVDAFFLFMQTEGIASIKEVDYPLIRIFLTQLYQQKLSRRSVSRKLSCMRSFYRFLEREGKVTHNPFLNVSLPKEGKPIPEFFYEEELERLFSVSDLTDPLGQRNQALLELMYGTGMRVSECVATKVEDIDFFIGTILVRGKGRKERYVPFGQFAERALKKYIEDGRVSLLQKSKAQPVQLFLNAKGGALSDRGVRLILDKLVEKAAMTVNIHPHKLRHSFATHMLNQGADLRAVQELLGHENLSSTQIYTHVTKDHLRKIYRDSHPRANK</sequence>
<evidence type="ECO:0000256" key="2">
    <source>
        <dbReference type="ARBA" id="ARBA00006657"/>
    </source>
</evidence>
<comment type="subcellular location">
    <subcellularLocation>
        <location evidence="1 10">Cytoplasm</location>
    </subcellularLocation>
</comment>
<proteinExistence type="inferred from homology"/>
<dbReference type="InterPro" id="IPR023009">
    <property type="entry name" value="Tyrosine_recombinase_XerC/XerD"/>
</dbReference>
<dbReference type="InterPro" id="IPR002104">
    <property type="entry name" value="Integrase_catalytic"/>
</dbReference>
<feature type="domain" description="Core-binding (CB)" evidence="13">
    <location>
        <begin position="2"/>
        <end position="88"/>
    </location>
</feature>
<dbReference type="RefSeq" id="WP_062445827.1">
    <property type="nucleotide sequence ID" value="NZ_BMCJ01000003.1"/>
</dbReference>
<feature type="active site" evidence="10">
    <location>
        <position position="272"/>
    </location>
</feature>
<name>A0ABQ1P3J7_9BACI</name>
<evidence type="ECO:0000256" key="7">
    <source>
        <dbReference type="ARBA" id="ARBA00023125"/>
    </source>
</evidence>
<feature type="active site" description="O-(3'-phospho-DNA)-tyrosine intermediate" evidence="10">
    <location>
        <position position="281"/>
    </location>
</feature>
<feature type="active site" evidence="10">
    <location>
        <position position="173"/>
    </location>
</feature>
<evidence type="ECO:0000256" key="8">
    <source>
        <dbReference type="ARBA" id="ARBA00023172"/>
    </source>
</evidence>
<dbReference type="PROSITE" id="PS51900">
    <property type="entry name" value="CB"/>
    <property type="match status" value="1"/>
</dbReference>
<evidence type="ECO:0000313" key="15">
    <source>
        <dbReference type="Proteomes" id="UP000619534"/>
    </source>
</evidence>
<evidence type="ECO:0000256" key="1">
    <source>
        <dbReference type="ARBA" id="ARBA00004496"/>
    </source>
</evidence>
<comment type="subunit">
    <text evidence="10">Forms a cyclic heterotetrameric complex composed of two molecules of XerC and two molecules of XerD.</text>
</comment>
<feature type="active site" evidence="10">
    <location>
        <position position="249"/>
    </location>
</feature>
<dbReference type="Gene3D" id="1.10.150.130">
    <property type="match status" value="1"/>
</dbReference>
<reference evidence="15" key="1">
    <citation type="journal article" date="2019" name="Int. J. Syst. Evol. Microbiol.">
        <title>The Global Catalogue of Microorganisms (GCM) 10K type strain sequencing project: providing services to taxonomists for standard genome sequencing and annotation.</title>
        <authorList>
            <consortium name="The Broad Institute Genomics Platform"/>
            <consortium name="The Broad Institute Genome Sequencing Center for Infectious Disease"/>
            <person name="Wu L."/>
            <person name="Ma J."/>
        </authorList>
    </citation>
    <scope>NUCLEOTIDE SEQUENCE [LARGE SCALE GENOMIC DNA]</scope>
    <source>
        <strain evidence="15">CCM 7282</strain>
    </source>
</reference>
<comment type="function">
    <text evidence="10">Site-specific tyrosine recombinase, which acts by catalyzing the cutting and rejoining of the recombining DNA molecules. The XerC-XerD complex is essential to convert dimers of the bacterial chromosome into monomers to permit their segregation at cell division. It also contributes to the segregational stability of plasmids.</text>
</comment>
<dbReference type="InterPro" id="IPR050090">
    <property type="entry name" value="Tyrosine_recombinase_XerCD"/>
</dbReference>
<keyword evidence="9 10" id="KW-0131">Cell cycle</keyword>
<keyword evidence="4 10" id="KW-0132">Cell division</keyword>
<dbReference type="SUPFAM" id="SSF56349">
    <property type="entry name" value="DNA breaking-rejoining enzymes"/>
    <property type="match status" value="1"/>
</dbReference>
<dbReference type="PANTHER" id="PTHR30349:SF77">
    <property type="entry name" value="TYROSINE RECOMBINASE XERC"/>
    <property type="match status" value="1"/>
</dbReference>
<comment type="similarity">
    <text evidence="2 10">Belongs to the 'phage' integrase family. XerC subfamily.</text>
</comment>
<dbReference type="InterPro" id="IPR011010">
    <property type="entry name" value="DNA_brk_join_enz"/>
</dbReference>
<keyword evidence="6 10" id="KW-0229">DNA integration</keyword>
<dbReference type="InterPro" id="IPR010998">
    <property type="entry name" value="Integrase_recombinase_N"/>
</dbReference>
<evidence type="ECO:0000256" key="10">
    <source>
        <dbReference type="HAMAP-Rule" id="MF_01808"/>
    </source>
</evidence>
<comment type="caution">
    <text evidence="14">The sequence shown here is derived from an EMBL/GenBank/DDBJ whole genome shotgun (WGS) entry which is preliminary data.</text>
</comment>
<keyword evidence="3 10" id="KW-0963">Cytoplasm</keyword>
<keyword evidence="7 10" id="KW-0238">DNA-binding</keyword>
<dbReference type="EMBL" id="BMCJ01000003">
    <property type="protein sequence ID" value="GGC90462.1"/>
    <property type="molecule type" value="Genomic_DNA"/>
</dbReference>
<dbReference type="InterPro" id="IPR044068">
    <property type="entry name" value="CB"/>
</dbReference>
<gene>
    <name evidence="14" type="primary">xerD</name>
    <name evidence="10" type="synonym">xerC</name>
    <name evidence="14" type="ORF">GCM10007216_21540</name>
</gene>
<dbReference type="CDD" id="cd00798">
    <property type="entry name" value="INT_XerDC_C"/>
    <property type="match status" value="1"/>
</dbReference>
<dbReference type="InterPro" id="IPR011931">
    <property type="entry name" value="Recomb_XerC"/>
</dbReference>
<evidence type="ECO:0000256" key="3">
    <source>
        <dbReference type="ARBA" id="ARBA00022490"/>
    </source>
</evidence>
<dbReference type="HAMAP" id="MF_01808">
    <property type="entry name" value="Recomb_XerC_XerD"/>
    <property type="match status" value="1"/>
</dbReference>
<evidence type="ECO:0000256" key="4">
    <source>
        <dbReference type="ARBA" id="ARBA00022618"/>
    </source>
</evidence>
<organism evidence="14 15">
    <name type="scientific">Thalassobacillus devorans</name>
    <dbReference type="NCBI Taxonomy" id="279813"/>
    <lineage>
        <taxon>Bacteria</taxon>
        <taxon>Bacillati</taxon>
        <taxon>Bacillota</taxon>
        <taxon>Bacilli</taxon>
        <taxon>Bacillales</taxon>
        <taxon>Bacillaceae</taxon>
        <taxon>Thalassobacillus</taxon>
    </lineage>
</organism>
<feature type="active site" evidence="10">
    <location>
        <position position="246"/>
    </location>
</feature>
<dbReference type="Proteomes" id="UP000619534">
    <property type="component" value="Unassembled WGS sequence"/>
</dbReference>
<evidence type="ECO:0000256" key="9">
    <source>
        <dbReference type="ARBA" id="ARBA00023306"/>
    </source>
</evidence>